<accession>A0A6L5QCV0</accession>
<sequence>MFSISFPPIESEVIKFAHKWTEKLVAKDYKAAHEMLRYVAEHPGPSWAHGPNELRGWISNYGSDIPIDDEPNYVVTSISTAAGDRWDNYLDLKPDNEHYSDYVGRLDWWLPLNGEWSNLQASFDLAQVRSCVALF</sequence>
<keyword evidence="2" id="KW-1185">Reference proteome</keyword>
<dbReference type="AlphaFoldDB" id="A0A6L5QCV0"/>
<protein>
    <submittedName>
        <fullName evidence="1">Uncharacterized protein</fullName>
    </submittedName>
</protein>
<proteinExistence type="predicted"/>
<organism evidence="1 2">
    <name type="scientific">Duganella alba</name>
    <dbReference type="NCBI Taxonomy" id="2666081"/>
    <lineage>
        <taxon>Bacteria</taxon>
        <taxon>Pseudomonadati</taxon>
        <taxon>Pseudomonadota</taxon>
        <taxon>Betaproteobacteria</taxon>
        <taxon>Burkholderiales</taxon>
        <taxon>Oxalobacteraceae</taxon>
        <taxon>Telluria group</taxon>
        <taxon>Duganella</taxon>
    </lineage>
</organism>
<gene>
    <name evidence="1" type="ORF">GJ697_07045</name>
</gene>
<name>A0A6L5QCV0_9BURK</name>
<evidence type="ECO:0000313" key="1">
    <source>
        <dbReference type="EMBL" id="MRX07583.1"/>
    </source>
</evidence>
<dbReference type="RefSeq" id="WP_154363225.1">
    <property type="nucleotide sequence ID" value="NZ_WKJM01000004.1"/>
</dbReference>
<reference evidence="1 2" key="1">
    <citation type="submission" date="2019-11" db="EMBL/GenBank/DDBJ databases">
        <title>Novel species isolated from a subtropical stream in China.</title>
        <authorList>
            <person name="Lu H."/>
        </authorList>
    </citation>
    <scope>NUCLEOTIDE SEQUENCE [LARGE SCALE GENOMIC DNA]</scope>
    <source>
        <strain evidence="1 2">FT25W</strain>
    </source>
</reference>
<comment type="caution">
    <text evidence="1">The sequence shown here is derived from an EMBL/GenBank/DDBJ whole genome shotgun (WGS) entry which is preliminary data.</text>
</comment>
<dbReference type="EMBL" id="WKJM01000004">
    <property type="protein sequence ID" value="MRX07583.1"/>
    <property type="molecule type" value="Genomic_DNA"/>
</dbReference>
<dbReference type="Proteomes" id="UP000481037">
    <property type="component" value="Unassembled WGS sequence"/>
</dbReference>
<evidence type="ECO:0000313" key="2">
    <source>
        <dbReference type="Proteomes" id="UP000481037"/>
    </source>
</evidence>